<dbReference type="Proteomes" id="UP001595904">
    <property type="component" value="Unassembled WGS sequence"/>
</dbReference>
<dbReference type="SUPFAM" id="SSF56112">
    <property type="entry name" value="Protein kinase-like (PK-like)"/>
    <property type="match status" value="1"/>
</dbReference>
<dbReference type="Gene3D" id="1.25.40.10">
    <property type="entry name" value="Tetratricopeptide repeat domain"/>
    <property type="match status" value="1"/>
</dbReference>
<dbReference type="GO" id="GO:0016301">
    <property type="term" value="F:kinase activity"/>
    <property type="evidence" value="ECO:0007669"/>
    <property type="project" value="UniProtKB-KW"/>
</dbReference>
<evidence type="ECO:0000313" key="7">
    <source>
        <dbReference type="EMBL" id="MFC4311702.1"/>
    </source>
</evidence>
<dbReference type="Gene3D" id="1.10.510.10">
    <property type="entry name" value="Transferase(Phosphotransferase) domain 1"/>
    <property type="match status" value="1"/>
</dbReference>
<keyword evidence="5" id="KW-1133">Transmembrane helix</keyword>
<evidence type="ECO:0000313" key="8">
    <source>
        <dbReference type="Proteomes" id="UP001595904"/>
    </source>
</evidence>
<feature type="transmembrane region" description="Helical" evidence="5">
    <location>
        <begin position="391"/>
        <end position="414"/>
    </location>
</feature>
<organism evidence="7 8">
    <name type="scientific">Steroidobacter flavus</name>
    <dbReference type="NCBI Taxonomy" id="1842136"/>
    <lineage>
        <taxon>Bacteria</taxon>
        <taxon>Pseudomonadati</taxon>
        <taxon>Pseudomonadota</taxon>
        <taxon>Gammaproteobacteria</taxon>
        <taxon>Steroidobacterales</taxon>
        <taxon>Steroidobacteraceae</taxon>
        <taxon>Steroidobacter</taxon>
    </lineage>
</organism>
<evidence type="ECO:0000256" key="1">
    <source>
        <dbReference type="ARBA" id="ARBA00022679"/>
    </source>
</evidence>
<dbReference type="CDD" id="cd14014">
    <property type="entry name" value="STKc_PknB_like"/>
    <property type="match status" value="1"/>
</dbReference>
<keyword evidence="4" id="KW-0067">ATP-binding</keyword>
<evidence type="ECO:0000256" key="4">
    <source>
        <dbReference type="ARBA" id="ARBA00022840"/>
    </source>
</evidence>
<dbReference type="RefSeq" id="WP_380600474.1">
    <property type="nucleotide sequence ID" value="NZ_JBHSDU010000010.1"/>
</dbReference>
<dbReference type="Gene3D" id="3.30.200.20">
    <property type="entry name" value="Phosphorylase Kinase, domain 1"/>
    <property type="match status" value="1"/>
</dbReference>
<reference evidence="8" key="1">
    <citation type="journal article" date="2019" name="Int. J. Syst. Evol. Microbiol.">
        <title>The Global Catalogue of Microorganisms (GCM) 10K type strain sequencing project: providing services to taxonomists for standard genome sequencing and annotation.</title>
        <authorList>
            <consortium name="The Broad Institute Genomics Platform"/>
            <consortium name="The Broad Institute Genome Sequencing Center for Infectious Disease"/>
            <person name="Wu L."/>
            <person name="Ma J."/>
        </authorList>
    </citation>
    <scope>NUCLEOTIDE SEQUENCE [LARGE SCALE GENOMIC DNA]</scope>
    <source>
        <strain evidence="8">CGMCC 1.10759</strain>
    </source>
</reference>
<dbReference type="SMART" id="SM00220">
    <property type="entry name" value="S_TKc"/>
    <property type="match status" value="1"/>
</dbReference>
<evidence type="ECO:0000259" key="6">
    <source>
        <dbReference type="PROSITE" id="PS50011"/>
    </source>
</evidence>
<comment type="caution">
    <text evidence="7">The sequence shown here is derived from an EMBL/GenBank/DDBJ whole genome shotgun (WGS) entry which is preliminary data.</text>
</comment>
<dbReference type="PROSITE" id="PS50011">
    <property type="entry name" value="PROTEIN_KINASE_DOM"/>
    <property type="match status" value="1"/>
</dbReference>
<keyword evidence="5" id="KW-0472">Membrane</keyword>
<keyword evidence="2" id="KW-0547">Nucleotide-binding</keyword>
<dbReference type="InterPro" id="IPR011009">
    <property type="entry name" value="Kinase-like_dom_sf"/>
</dbReference>
<gene>
    <name evidence="7" type="ORF">ACFPN2_21635</name>
</gene>
<proteinExistence type="predicted"/>
<keyword evidence="8" id="KW-1185">Reference proteome</keyword>
<dbReference type="PANTHER" id="PTHR43289:SF34">
    <property type="entry name" value="SERINE_THREONINE-PROTEIN KINASE YBDM-RELATED"/>
    <property type="match status" value="1"/>
</dbReference>
<keyword evidence="1" id="KW-0808">Transferase</keyword>
<evidence type="ECO:0000256" key="5">
    <source>
        <dbReference type="SAM" id="Phobius"/>
    </source>
</evidence>
<accession>A0ABV8SXG3</accession>
<keyword evidence="3 7" id="KW-0418">Kinase</keyword>
<dbReference type="SUPFAM" id="SSF48452">
    <property type="entry name" value="TPR-like"/>
    <property type="match status" value="2"/>
</dbReference>
<dbReference type="PANTHER" id="PTHR43289">
    <property type="entry name" value="MITOGEN-ACTIVATED PROTEIN KINASE KINASE KINASE 20-RELATED"/>
    <property type="match status" value="1"/>
</dbReference>
<protein>
    <submittedName>
        <fullName evidence="7">Protein kinase</fullName>
    </submittedName>
</protein>
<dbReference type="InterPro" id="IPR008271">
    <property type="entry name" value="Ser/Thr_kinase_AS"/>
</dbReference>
<feature type="domain" description="Protein kinase" evidence="6">
    <location>
        <begin position="81"/>
        <end position="363"/>
    </location>
</feature>
<dbReference type="InterPro" id="IPR011990">
    <property type="entry name" value="TPR-like_helical_dom_sf"/>
</dbReference>
<sequence length="854" mass="95180">MRSEQWRRAKDVFTSAVELPARERELFIRRACEDDVALRRDVEALLKAHESSDSFIERPAAQRAGLASAPIDWIGRRFGPYRIVGEVERGGMSEVYRAVRDDNQYQKDVAIKFLRHGFDSESLLRRFRAERQILAQLNHPHIAHLVDGGTTENGMPYLVMEYIQGQPIDVYCEQRKLGIRERVDLVRTLCGAVHYVHQHLMVHGDLKCNNVLVTERGVLKLLDFGIAKLLNPPPALGGVGGLGGDRFTSGYIALTPDYASPEQLLGEPITTASDVYSLGVLLYRLLAGRLPFHMRSALMPEEIKELCEVVPERPSVTARRAGESYRQFARHLEGDLDSIILKAIAKSPEDRYGSVEQLSEDLLSYLRGFPVRAHSDGAAYRAKKFVLRNRLATAAIALFVLAMTGGIATTLWLAHLADVERWRAARHFEIVRKFAHSYMTEVHGAIENLPGSITARKLLIDTSLKHLSELAKEETSDNPMVRHDLASAYEKIGDIQGRLGGANMGDTDGAIANYRIAIRTRESLLAAEGNNVELQRDLLRAHGKLAELLMVGNEPAAATEHFREITQIASTLANAPDATVDDRRGLGNAYLSYGWHCVSLGHLENGLELMLEAAAHYRALLAAEPNDIRARRNLALSHHRMGYTLIERTERYEEGARYLTDGLAMWREMSDADPNNGDLSRAQAYTAMALASARLKLDQPREALPLFEEAYRRFDAFRAADPGDFEAPIAAAHALGQVSAALLAIDEPREALSRLAVAETLLRNQNPSADRELPETQYYEGLVYLQLGKTHSRLATVGGPLPKAEHRRLARSWLGKTIESMKRASVDTAHGGRAKERLREAELQLEELRNPAVI</sequence>
<evidence type="ECO:0000256" key="3">
    <source>
        <dbReference type="ARBA" id="ARBA00022777"/>
    </source>
</evidence>
<name>A0ABV8SXG3_9GAMM</name>
<dbReference type="InterPro" id="IPR000719">
    <property type="entry name" value="Prot_kinase_dom"/>
</dbReference>
<evidence type="ECO:0000256" key="2">
    <source>
        <dbReference type="ARBA" id="ARBA00022741"/>
    </source>
</evidence>
<dbReference type="EMBL" id="JBHSDU010000010">
    <property type="protein sequence ID" value="MFC4311702.1"/>
    <property type="molecule type" value="Genomic_DNA"/>
</dbReference>
<dbReference type="PROSITE" id="PS00108">
    <property type="entry name" value="PROTEIN_KINASE_ST"/>
    <property type="match status" value="1"/>
</dbReference>
<dbReference type="Pfam" id="PF00069">
    <property type="entry name" value="Pkinase"/>
    <property type="match status" value="1"/>
</dbReference>
<keyword evidence="5" id="KW-0812">Transmembrane</keyword>